<dbReference type="CDD" id="cd16841">
    <property type="entry name" value="RraA_family"/>
    <property type="match status" value="1"/>
</dbReference>
<dbReference type="RefSeq" id="WP_025550825.1">
    <property type="nucleotide sequence ID" value="NZ_BATN01000095.1"/>
</dbReference>
<feature type="binding site" evidence="5">
    <location>
        <position position="112"/>
    </location>
    <ligand>
        <name>Mg(2+)</name>
        <dbReference type="ChEBI" id="CHEBI:18420"/>
    </ligand>
</feature>
<dbReference type="GO" id="GO:0046872">
    <property type="term" value="F:metal ion binding"/>
    <property type="evidence" value="ECO:0007669"/>
    <property type="project" value="UniProtKB-KW"/>
</dbReference>
<evidence type="ECO:0000256" key="5">
    <source>
        <dbReference type="PIRSR" id="PIRSR605493-1"/>
    </source>
</evidence>
<comment type="cofactor">
    <cofactor evidence="1">
        <name>a divalent metal cation</name>
        <dbReference type="ChEBI" id="CHEBI:60240"/>
    </cofactor>
</comment>
<dbReference type="Gene3D" id="3.50.30.40">
    <property type="entry name" value="Ribonuclease E inhibitor RraA/RraA-like"/>
    <property type="match status" value="1"/>
</dbReference>
<evidence type="ECO:0000313" key="7">
    <source>
        <dbReference type="Proteomes" id="UP000593663"/>
    </source>
</evidence>
<dbReference type="SUPFAM" id="SSF89562">
    <property type="entry name" value="RraA-like"/>
    <property type="match status" value="1"/>
</dbReference>
<gene>
    <name evidence="6" type="ORF">H5V43_22450</name>
</gene>
<keyword evidence="6" id="KW-0614">Plasmid</keyword>
<dbReference type="PANTHER" id="PTHR33254:SF4">
    <property type="entry name" value="4-HYDROXY-4-METHYL-2-OXOGLUTARATE ALDOLASE 3-RELATED"/>
    <property type="match status" value="1"/>
</dbReference>
<dbReference type="InterPro" id="IPR036704">
    <property type="entry name" value="RraA/RraA-like_sf"/>
</dbReference>
<name>A0A7M2GNH1_SPHSA</name>
<organism evidence="6 7">
    <name type="scientific">Sphingobium fuliginis (strain ATCC 27551)</name>
    <dbReference type="NCBI Taxonomy" id="336203"/>
    <lineage>
        <taxon>Bacteria</taxon>
        <taxon>Pseudomonadati</taxon>
        <taxon>Pseudomonadota</taxon>
        <taxon>Alphaproteobacteria</taxon>
        <taxon>Sphingomonadales</taxon>
        <taxon>Sphingomonadaceae</taxon>
        <taxon>Sphingobium</taxon>
    </lineage>
</organism>
<geneLocation type="plasmid" evidence="6 7">
    <name>p1</name>
</geneLocation>
<feature type="binding site" evidence="5">
    <location>
        <position position="111"/>
    </location>
    <ligand>
        <name>substrate</name>
    </ligand>
</feature>
<dbReference type="Proteomes" id="UP000593663">
    <property type="component" value="Plasmid p1"/>
</dbReference>
<protein>
    <recommendedName>
        <fullName evidence="2">Putative 4-hydroxy-4-methyl-2-oxoglutarate aldolase</fullName>
    </recommendedName>
    <alternativeName>
        <fullName evidence="3">Regulator of ribonuclease activity homolog</fullName>
    </alternativeName>
    <alternativeName>
        <fullName evidence="4">RraA-like protein</fullName>
    </alternativeName>
</protein>
<keyword evidence="5" id="KW-0460">Magnesium</keyword>
<feature type="binding site" evidence="5">
    <location>
        <begin position="89"/>
        <end position="92"/>
    </location>
    <ligand>
        <name>substrate</name>
    </ligand>
</feature>
<dbReference type="Pfam" id="PF03737">
    <property type="entry name" value="RraA-like"/>
    <property type="match status" value="1"/>
</dbReference>
<sequence length="218" mass="22944">MSKETLVRRLNAVGVTALSDALDRLAISGQAIGILPVARGMKFAGPAFTVQMLPVGLTQGIVGDYIDDVPEGAVVAIDNGGKLDQTVWGDILTRVAHKKGVAGTVIDGVCRDSDCCVSLKYPVFSHSVTMRTAKDRSTAHAYDVPIQLVEVRIDPGDWLVGDSDGVVAIPAGRVEEVVAIAEEVEAAERAILAAVDAGMRLDEARRAGGYHALQSRAV</sequence>
<proteinExistence type="predicted"/>
<dbReference type="InterPro" id="IPR005493">
    <property type="entry name" value="RraA/RraA-like"/>
</dbReference>
<dbReference type="PANTHER" id="PTHR33254">
    <property type="entry name" value="4-HYDROXY-4-METHYL-2-OXOGLUTARATE ALDOLASE 3-RELATED"/>
    <property type="match status" value="1"/>
</dbReference>
<accession>A0A7M2GNH1</accession>
<dbReference type="AlphaFoldDB" id="A0A7M2GNH1"/>
<evidence type="ECO:0000256" key="1">
    <source>
        <dbReference type="ARBA" id="ARBA00001968"/>
    </source>
</evidence>
<evidence type="ECO:0000256" key="4">
    <source>
        <dbReference type="ARBA" id="ARBA00030169"/>
    </source>
</evidence>
<evidence type="ECO:0000256" key="2">
    <source>
        <dbReference type="ARBA" id="ARBA00016549"/>
    </source>
</evidence>
<dbReference type="EMBL" id="CP060037">
    <property type="protein sequence ID" value="QOT74301.1"/>
    <property type="molecule type" value="Genomic_DNA"/>
</dbReference>
<dbReference type="KEGG" id="sbar:H5V43_22450"/>
<keyword evidence="5" id="KW-0479">Metal-binding</keyword>
<evidence type="ECO:0000256" key="3">
    <source>
        <dbReference type="ARBA" id="ARBA00029596"/>
    </source>
</evidence>
<comment type="cofactor">
    <cofactor evidence="5">
        <name>Mg(2+)</name>
        <dbReference type="ChEBI" id="CHEBI:18420"/>
    </cofactor>
</comment>
<reference evidence="7" key="1">
    <citation type="submission" date="2020-08" db="EMBL/GenBank/DDBJ databases">
        <title>Complete genome sequence of Sphingobium barthaii strain KK22, a high-molecular-weight polycyclic aromatic hydrocarbon-degrading soil bacterium.</title>
        <authorList>
            <person name="Mori J.F."/>
            <person name="Kanaly R.A."/>
        </authorList>
    </citation>
    <scope>NUCLEOTIDE SEQUENCE [LARGE SCALE GENOMIC DNA]</scope>
    <source>
        <strain evidence="7">KK22</strain>
        <plasmid evidence="7">p1</plasmid>
    </source>
</reference>
<evidence type="ECO:0000313" key="6">
    <source>
        <dbReference type="EMBL" id="QOT74301.1"/>
    </source>
</evidence>